<reference evidence="2" key="2">
    <citation type="journal article" date="2015" name="Data Brief">
        <title>Shoot transcriptome of the giant reed, Arundo donax.</title>
        <authorList>
            <person name="Barrero R.A."/>
            <person name="Guerrero F.D."/>
            <person name="Moolhuijzen P."/>
            <person name="Goolsby J.A."/>
            <person name="Tidwell J."/>
            <person name="Bellgard S.E."/>
            <person name="Bellgard M.I."/>
        </authorList>
    </citation>
    <scope>NUCLEOTIDE SEQUENCE</scope>
    <source>
        <tissue evidence="2">Shoot tissue taken approximately 20 cm above the soil surface</tissue>
    </source>
</reference>
<dbReference type="EMBL" id="GBRH01231652">
    <property type="protein sequence ID" value="JAD66243.1"/>
    <property type="molecule type" value="Transcribed_RNA"/>
</dbReference>
<organism evidence="2">
    <name type="scientific">Arundo donax</name>
    <name type="common">Giant reed</name>
    <name type="synonym">Donax arundinaceus</name>
    <dbReference type="NCBI Taxonomy" id="35708"/>
    <lineage>
        <taxon>Eukaryota</taxon>
        <taxon>Viridiplantae</taxon>
        <taxon>Streptophyta</taxon>
        <taxon>Embryophyta</taxon>
        <taxon>Tracheophyta</taxon>
        <taxon>Spermatophyta</taxon>
        <taxon>Magnoliopsida</taxon>
        <taxon>Liliopsida</taxon>
        <taxon>Poales</taxon>
        <taxon>Poaceae</taxon>
        <taxon>PACMAD clade</taxon>
        <taxon>Arundinoideae</taxon>
        <taxon>Arundineae</taxon>
        <taxon>Arundo</taxon>
    </lineage>
</organism>
<protein>
    <submittedName>
        <fullName evidence="2">Uncharacterized protein</fullName>
    </submittedName>
</protein>
<feature type="compositionally biased region" description="Gly residues" evidence="1">
    <location>
        <begin position="12"/>
        <end position="28"/>
    </location>
</feature>
<evidence type="ECO:0000256" key="1">
    <source>
        <dbReference type="SAM" id="MobiDB-lite"/>
    </source>
</evidence>
<reference evidence="2" key="1">
    <citation type="submission" date="2014-09" db="EMBL/GenBank/DDBJ databases">
        <authorList>
            <person name="Magalhaes I.L.F."/>
            <person name="Oliveira U."/>
            <person name="Santos F.R."/>
            <person name="Vidigal T.H.D.A."/>
            <person name="Brescovit A.D."/>
            <person name="Santos A.J."/>
        </authorList>
    </citation>
    <scope>NUCLEOTIDE SEQUENCE</scope>
    <source>
        <tissue evidence="2">Shoot tissue taken approximately 20 cm above the soil surface</tissue>
    </source>
</reference>
<sequence length="28" mass="2779">MVERRRRAAIHGGEGARGTGAARGGTAG</sequence>
<dbReference type="AlphaFoldDB" id="A0A0A9BVL7"/>
<evidence type="ECO:0000313" key="2">
    <source>
        <dbReference type="EMBL" id="JAD66243.1"/>
    </source>
</evidence>
<feature type="region of interest" description="Disordered" evidence="1">
    <location>
        <begin position="1"/>
        <end position="28"/>
    </location>
</feature>
<name>A0A0A9BVL7_ARUDO</name>
<proteinExistence type="predicted"/>
<accession>A0A0A9BVL7</accession>